<evidence type="ECO:0000256" key="8">
    <source>
        <dbReference type="ARBA" id="ARBA00038954"/>
    </source>
</evidence>
<accession>A0A180GCC9</accession>
<dbReference type="EnsemblFungi" id="PTTG_01381-t43_1">
    <property type="protein sequence ID" value="PTTG_01381-t43_1-p1"/>
    <property type="gene ID" value="PTTG_01381"/>
</dbReference>
<keyword evidence="5 11" id="KW-0862">Zinc</keyword>
<dbReference type="SUPFAM" id="SSF50129">
    <property type="entry name" value="GroES-like"/>
    <property type="match status" value="1"/>
</dbReference>
<dbReference type="CDD" id="cd05285">
    <property type="entry name" value="sorbitol_DH"/>
    <property type="match status" value="1"/>
</dbReference>
<dbReference type="EC" id="1.1.1.12" evidence="8"/>
<dbReference type="OrthoDB" id="2148442at2759"/>
<evidence type="ECO:0000256" key="7">
    <source>
        <dbReference type="ARBA" id="ARBA00023027"/>
    </source>
</evidence>
<evidence type="ECO:0000256" key="4">
    <source>
        <dbReference type="ARBA" id="ARBA00022723"/>
    </source>
</evidence>
<dbReference type="InterPro" id="IPR011032">
    <property type="entry name" value="GroES-like_sf"/>
</dbReference>
<dbReference type="Proteomes" id="UP000005240">
    <property type="component" value="Unassembled WGS sequence"/>
</dbReference>
<proteinExistence type="inferred from homology"/>
<evidence type="ECO:0000256" key="2">
    <source>
        <dbReference type="ARBA" id="ARBA00008072"/>
    </source>
</evidence>
<evidence type="ECO:0000256" key="9">
    <source>
        <dbReference type="ARBA" id="ARBA00039783"/>
    </source>
</evidence>
<comment type="similarity">
    <text evidence="2 11">Belongs to the zinc-containing alcohol dehydrogenase family.</text>
</comment>
<feature type="domain" description="Alcohol dehydrogenase-like N-terminal" evidence="13">
    <location>
        <begin position="86"/>
        <end position="171"/>
    </location>
</feature>
<dbReference type="GO" id="GO:0003939">
    <property type="term" value="F:L-iditol 2-dehydrogenase (NAD+) activity"/>
    <property type="evidence" value="ECO:0007669"/>
    <property type="project" value="TreeGrafter"/>
</dbReference>
<sequence length="357" mass="38674">MNQAPIDPVFSSINKALYDPKQVLDSPEFEILNDPAKVQEYSESKKNIACCYNDKQQAIWFHLGSRGTDPHVTCTFGKHSRIGEQVVKHVCGAGHESAGEVIAVGEGVTNVQVGDRVAVEAGVPCSKPTCEMCRTGRYNACPDVVFFSTPPYHGLLTRFHAHPACWVHKLPPNRIERAGVQLGDPVLITGTGPIGLVTLLAAHAAGASPIAITGRTESRLDIAKIHIKPGQSERELAARVEAALGQKPRVALECTGYQSSVRSAIFSVKFGGKVFVIGCGEDEQMFPFAYMCANEIDLQFEFRYANQYPKAISLVSSGLINVKPLVTHRLPLEKAIEAFHTTADPASGSIKVQILDL</sequence>
<keyword evidence="7" id="KW-0520">NAD</keyword>
<gene>
    <name evidence="14" type="ORF">PTTG_01381</name>
</gene>
<evidence type="ECO:0000256" key="6">
    <source>
        <dbReference type="ARBA" id="ARBA00023002"/>
    </source>
</evidence>
<evidence type="ECO:0000313" key="16">
    <source>
        <dbReference type="Proteomes" id="UP000005240"/>
    </source>
</evidence>
<dbReference type="Pfam" id="PF00107">
    <property type="entry name" value="ADH_zinc_N"/>
    <property type="match status" value="1"/>
</dbReference>
<comment type="subunit">
    <text evidence="3">Homotetramer.</text>
</comment>
<dbReference type="FunFam" id="3.40.50.720:FF:000068">
    <property type="entry name" value="Sorbitol dehydrogenase"/>
    <property type="match status" value="1"/>
</dbReference>
<dbReference type="VEuPathDB" id="FungiDB:PTTG_01381"/>
<evidence type="ECO:0000259" key="12">
    <source>
        <dbReference type="Pfam" id="PF00107"/>
    </source>
</evidence>
<dbReference type="GO" id="GO:0006062">
    <property type="term" value="P:sorbitol catabolic process"/>
    <property type="evidence" value="ECO:0007669"/>
    <property type="project" value="TreeGrafter"/>
</dbReference>
<evidence type="ECO:0000259" key="13">
    <source>
        <dbReference type="Pfam" id="PF08240"/>
    </source>
</evidence>
<dbReference type="InterPro" id="IPR002328">
    <property type="entry name" value="ADH_Zn_CS"/>
</dbReference>
<dbReference type="PROSITE" id="PS00059">
    <property type="entry name" value="ADH_ZINC"/>
    <property type="match status" value="1"/>
</dbReference>
<evidence type="ECO:0000313" key="14">
    <source>
        <dbReference type="EMBL" id="OAV90189.1"/>
    </source>
</evidence>
<name>A0A180GCC9_PUCT1</name>
<dbReference type="SUPFAM" id="SSF51735">
    <property type="entry name" value="NAD(P)-binding Rossmann-fold domains"/>
    <property type="match status" value="1"/>
</dbReference>
<dbReference type="Gene3D" id="3.90.180.10">
    <property type="entry name" value="Medium-chain alcohol dehydrogenases, catalytic domain"/>
    <property type="match status" value="1"/>
</dbReference>
<evidence type="ECO:0000256" key="3">
    <source>
        <dbReference type="ARBA" id="ARBA00011881"/>
    </source>
</evidence>
<feature type="domain" description="Alcohol dehydrogenase-like C-terminal" evidence="12">
    <location>
        <begin position="193"/>
        <end position="316"/>
    </location>
</feature>
<keyword evidence="4 11" id="KW-0479">Metal-binding</keyword>
<evidence type="ECO:0000313" key="15">
    <source>
        <dbReference type="EnsemblFungi" id="PTTG_01381-t43_1-p1"/>
    </source>
</evidence>
<dbReference type="GO" id="GO:0008270">
    <property type="term" value="F:zinc ion binding"/>
    <property type="evidence" value="ECO:0007669"/>
    <property type="project" value="InterPro"/>
</dbReference>
<dbReference type="AlphaFoldDB" id="A0A180GCC9"/>
<organism evidence="14">
    <name type="scientific">Puccinia triticina (isolate 1-1 / race 1 (BBBD))</name>
    <name type="common">Brown leaf rust fungus</name>
    <dbReference type="NCBI Taxonomy" id="630390"/>
    <lineage>
        <taxon>Eukaryota</taxon>
        <taxon>Fungi</taxon>
        <taxon>Dikarya</taxon>
        <taxon>Basidiomycota</taxon>
        <taxon>Pucciniomycotina</taxon>
        <taxon>Pucciniomycetes</taxon>
        <taxon>Pucciniales</taxon>
        <taxon>Pucciniaceae</taxon>
        <taxon>Puccinia</taxon>
    </lineage>
</organism>
<keyword evidence="16" id="KW-1185">Reference proteome</keyword>
<dbReference type="GO" id="GO:0050019">
    <property type="term" value="F:L-arabinitol 4-dehydrogenase activity"/>
    <property type="evidence" value="ECO:0007669"/>
    <property type="project" value="UniProtKB-EC"/>
</dbReference>
<evidence type="ECO:0000256" key="11">
    <source>
        <dbReference type="RuleBase" id="RU361277"/>
    </source>
</evidence>
<evidence type="ECO:0000256" key="10">
    <source>
        <dbReference type="ARBA" id="ARBA00049317"/>
    </source>
</evidence>
<dbReference type="InterPro" id="IPR045306">
    <property type="entry name" value="SDH-like"/>
</dbReference>
<reference evidence="14" key="1">
    <citation type="submission" date="2009-11" db="EMBL/GenBank/DDBJ databases">
        <authorList>
            <consortium name="The Broad Institute Genome Sequencing Platform"/>
            <person name="Ward D."/>
            <person name="Feldgarden M."/>
            <person name="Earl A."/>
            <person name="Young S.K."/>
            <person name="Zeng Q."/>
            <person name="Koehrsen M."/>
            <person name="Alvarado L."/>
            <person name="Berlin A."/>
            <person name="Bochicchio J."/>
            <person name="Borenstein D."/>
            <person name="Chapman S.B."/>
            <person name="Chen Z."/>
            <person name="Engels R."/>
            <person name="Freedman E."/>
            <person name="Gellesch M."/>
            <person name="Goldberg J."/>
            <person name="Griggs A."/>
            <person name="Gujja S."/>
            <person name="Heilman E."/>
            <person name="Heiman D."/>
            <person name="Hepburn T."/>
            <person name="Howarth C."/>
            <person name="Jen D."/>
            <person name="Larson L."/>
            <person name="Lewis B."/>
            <person name="Mehta T."/>
            <person name="Park D."/>
            <person name="Pearson M."/>
            <person name="Roberts A."/>
            <person name="Saif S."/>
            <person name="Shea T."/>
            <person name="Shenoy N."/>
            <person name="Sisk P."/>
            <person name="Stolte C."/>
            <person name="Sykes S."/>
            <person name="Thomson T."/>
            <person name="Walk T."/>
            <person name="White J."/>
            <person name="Yandava C."/>
            <person name="Izard J."/>
            <person name="Baranova O.V."/>
            <person name="Blanton J.M."/>
            <person name="Tanner A.C."/>
            <person name="Dewhirst F.E."/>
            <person name="Haas B."/>
            <person name="Nusbaum C."/>
            <person name="Birren B."/>
        </authorList>
    </citation>
    <scope>NUCLEOTIDE SEQUENCE [LARGE SCALE GENOMIC DNA]</scope>
    <source>
        <strain evidence="14">1-1 BBBD Race 1</strain>
    </source>
</reference>
<dbReference type="InterPro" id="IPR013149">
    <property type="entry name" value="ADH-like_C"/>
</dbReference>
<comment type="cofactor">
    <cofactor evidence="1 11">
        <name>Zn(2+)</name>
        <dbReference type="ChEBI" id="CHEBI:29105"/>
    </cofactor>
</comment>
<evidence type="ECO:0000256" key="1">
    <source>
        <dbReference type="ARBA" id="ARBA00001947"/>
    </source>
</evidence>
<dbReference type="InterPro" id="IPR036291">
    <property type="entry name" value="NAD(P)-bd_dom_sf"/>
</dbReference>
<comment type="catalytic activity">
    <reaction evidence="10">
        <text>L-arabinitol + NAD(+) = L-xylulose + NADH + H(+)</text>
        <dbReference type="Rhea" id="RHEA:16381"/>
        <dbReference type="ChEBI" id="CHEBI:15378"/>
        <dbReference type="ChEBI" id="CHEBI:17399"/>
        <dbReference type="ChEBI" id="CHEBI:18403"/>
        <dbReference type="ChEBI" id="CHEBI:57540"/>
        <dbReference type="ChEBI" id="CHEBI:57945"/>
        <dbReference type="EC" id="1.1.1.12"/>
    </reaction>
</comment>
<reference evidence="15" key="4">
    <citation type="submission" date="2025-05" db="UniProtKB">
        <authorList>
            <consortium name="EnsemblFungi"/>
        </authorList>
    </citation>
    <scope>IDENTIFICATION</scope>
    <source>
        <strain evidence="15">isolate 1-1 / race 1 (BBBD)</strain>
    </source>
</reference>
<reference evidence="14" key="2">
    <citation type="submission" date="2016-05" db="EMBL/GenBank/DDBJ databases">
        <title>Comparative analysis highlights variable genome content of wheat rusts and divergence of the mating loci.</title>
        <authorList>
            <person name="Cuomo C.A."/>
            <person name="Bakkeren G."/>
            <person name="Szabo L."/>
            <person name="Khalil H."/>
            <person name="Joly D."/>
            <person name="Goldberg J."/>
            <person name="Young S."/>
            <person name="Zeng Q."/>
            <person name="Fellers J."/>
        </authorList>
    </citation>
    <scope>NUCLEOTIDE SEQUENCE [LARGE SCALE GENOMIC DNA]</scope>
    <source>
        <strain evidence="14">1-1 BBBD Race 1</strain>
    </source>
</reference>
<protein>
    <recommendedName>
        <fullName evidence="9">L-arabinitol 4-dehydrogenase</fullName>
        <ecNumber evidence="8">1.1.1.12</ecNumber>
    </recommendedName>
</protein>
<dbReference type="Gene3D" id="3.40.50.720">
    <property type="entry name" value="NAD(P)-binding Rossmann-like Domain"/>
    <property type="match status" value="1"/>
</dbReference>
<dbReference type="PANTHER" id="PTHR43161">
    <property type="entry name" value="SORBITOL DEHYDROGENASE"/>
    <property type="match status" value="1"/>
</dbReference>
<keyword evidence="6" id="KW-0560">Oxidoreductase</keyword>
<dbReference type="InterPro" id="IPR013154">
    <property type="entry name" value="ADH-like_N"/>
</dbReference>
<dbReference type="Pfam" id="PF08240">
    <property type="entry name" value="ADH_N"/>
    <property type="match status" value="1"/>
</dbReference>
<dbReference type="EMBL" id="ADAS02000107">
    <property type="protein sequence ID" value="OAV90189.1"/>
    <property type="molecule type" value="Genomic_DNA"/>
</dbReference>
<reference evidence="15 16" key="3">
    <citation type="journal article" date="2017" name="G3 (Bethesda)">
        <title>Comparative analysis highlights variable genome content of wheat rusts and divergence of the mating loci.</title>
        <authorList>
            <person name="Cuomo C.A."/>
            <person name="Bakkeren G."/>
            <person name="Khalil H.B."/>
            <person name="Panwar V."/>
            <person name="Joly D."/>
            <person name="Linning R."/>
            <person name="Sakthikumar S."/>
            <person name="Song X."/>
            <person name="Adiconis X."/>
            <person name="Fan L."/>
            <person name="Goldberg J.M."/>
            <person name="Levin J.Z."/>
            <person name="Young S."/>
            <person name="Zeng Q."/>
            <person name="Anikster Y."/>
            <person name="Bruce M."/>
            <person name="Wang M."/>
            <person name="Yin C."/>
            <person name="McCallum B."/>
            <person name="Szabo L.J."/>
            <person name="Hulbert S."/>
            <person name="Chen X."/>
            <person name="Fellers J.P."/>
        </authorList>
    </citation>
    <scope>NUCLEOTIDE SEQUENCE</scope>
    <source>
        <strain evidence="15">isolate 1-1 / race 1 (BBBD)</strain>
        <strain evidence="16">Isolate 1-1 / race 1 (BBBD)</strain>
    </source>
</reference>
<dbReference type="PANTHER" id="PTHR43161:SF12">
    <property type="entry name" value="L-ARABINITOL 4-DEHYDROGENASE"/>
    <property type="match status" value="1"/>
</dbReference>
<evidence type="ECO:0000256" key="5">
    <source>
        <dbReference type="ARBA" id="ARBA00022833"/>
    </source>
</evidence>